<evidence type="ECO:0000256" key="3">
    <source>
        <dbReference type="ARBA" id="ARBA00022519"/>
    </source>
</evidence>
<dbReference type="AlphaFoldDB" id="A0A0K6INY3"/>
<gene>
    <name evidence="9" type="ORF">Ga0061065_10890</name>
</gene>
<proteinExistence type="predicted"/>
<keyword evidence="10" id="KW-1185">Reference proteome</keyword>
<keyword evidence="6 7" id="KW-0472">Membrane</keyword>
<evidence type="ECO:0000259" key="8">
    <source>
        <dbReference type="Pfam" id="PF02470"/>
    </source>
</evidence>
<keyword evidence="4 7" id="KW-0812">Transmembrane</keyword>
<evidence type="ECO:0000256" key="6">
    <source>
        <dbReference type="ARBA" id="ARBA00023136"/>
    </source>
</evidence>
<evidence type="ECO:0000256" key="5">
    <source>
        <dbReference type="ARBA" id="ARBA00022989"/>
    </source>
</evidence>
<feature type="domain" description="Mce/MlaD" evidence="8">
    <location>
        <begin position="303"/>
        <end position="399"/>
    </location>
</feature>
<dbReference type="RefSeq" id="WP_055463668.1">
    <property type="nucleotide sequence ID" value="NZ_CYHG01000008.1"/>
</dbReference>
<comment type="subcellular location">
    <subcellularLocation>
        <location evidence="1">Cell inner membrane</location>
    </subcellularLocation>
</comment>
<dbReference type="InterPro" id="IPR003399">
    <property type="entry name" value="Mce/MlaD"/>
</dbReference>
<dbReference type="STRING" id="1137284.GCA_001418205_02612"/>
<dbReference type="PANTHER" id="PTHR30462:SF2">
    <property type="entry name" value="INTERMEMBRANE TRANSPORT PROTEIN PQIB"/>
    <property type="match status" value="1"/>
</dbReference>
<evidence type="ECO:0000256" key="4">
    <source>
        <dbReference type="ARBA" id="ARBA00022692"/>
    </source>
</evidence>
<keyword evidence="3" id="KW-0997">Cell inner membrane</keyword>
<name>A0A0K6INY3_9GAMM</name>
<dbReference type="Pfam" id="PF02470">
    <property type="entry name" value="MlaD"/>
    <property type="match status" value="2"/>
</dbReference>
<evidence type="ECO:0000256" key="7">
    <source>
        <dbReference type="SAM" id="Phobius"/>
    </source>
</evidence>
<reference evidence="10" key="1">
    <citation type="submission" date="2015-08" db="EMBL/GenBank/DDBJ databases">
        <authorList>
            <person name="Varghese N."/>
        </authorList>
    </citation>
    <scope>NUCLEOTIDE SEQUENCE [LARGE SCALE GENOMIC DNA]</scope>
    <source>
        <strain evidence="10">JCM 18476</strain>
    </source>
</reference>
<sequence>MSLPSDQHRKTSGTVSATIKSNNRISKIWLIPIVTLLLSAWFILQELNDKGLEIEIEFQTATGLEAGKTQIKIRDVVIGRVDSLELKDDSSGVLVTALLDKKAEKFLRTDTRFWIVSPRVSLEGISGLQTLLSGSYIDMAPGLDVQTSRHFTALNDPPVTPIGTPGLRVFLNSEKSFTAKVGDQVIYRGLAVGRIETVEYDLEKRLAKYSAFIEAPFDKLVTSNTRFWNTSGIELELGADGVGVSTPNLESLIAGGITFDEPEGMPPSHPFQKDKVFEIYPSYKSAMAHRYVEKVYYLILIESSVRGLKEGAPVEYRGLQIGQVEDINIKLDDHKLRVDEDSYKIPVLISIQPGRANLTDDAAGRELISKQFKLWVEKGLRASLKTGSLLTGAVFVDLKHDDKADAYKTVLLAGYPVIPTVPDEIVQFTDQLSTTLDKINELPLQGVADDLRVLLQDLSSSASAFNQASASISDKLDEFDMANMNQTLSSLNDVLEKFATDDNGVSSINQTMIEIQNAMRELTPLLQKMNTAPNSLIFKSQVAPDIEPRGARR</sequence>
<dbReference type="OrthoDB" id="9806984at2"/>
<accession>A0A0K6INY3</accession>
<organism evidence="9 10">
    <name type="scientific">Marinomonas fungiae</name>
    <dbReference type="NCBI Taxonomy" id="1137284"/>
    <lineage>
        <taxon>Bacteria</taxon>
        <taxon>Pseudomonadati</taxon>
        <taxon>Pseudomonadota</taxon>
        <taxon>Gammaproteobacteria</taxon>
        <taxon>Oceanospirillales</taxon>
        <taxon>Oceanospirillaceae</taxon>
        <taxon>Marinomonas</taxon>
    </lineage>
</organism>
<dbReference type="GO" id="GO:0005886">
    <property type="term" value="C:plasma membrane"/>
    <property type="evidence" value="ECO:0007669"/>
    <property type="project" value="UniProtKB-SubCell"/>
</dbReference>
<keyword evidence="2" id="KW-1003">Cell membrane</keyword>
<evidence type="ECO:0000313" key="10">
    <source>
        <dbReference type="Proteomes" id="UP000182769"/>
    </source>
</evidence>
<evidence type="ECO:0000256" key="1">
    <source>
        <dbReference type="ARBA" id="ARBA00004533"/>
    </source>
</evidence>
<dbReference type="NCBIfam" id="NF008070">
    <property type="entry name" value="PRK10807.1"/>
    <property type="match status" value="1"/>
</dbReference>
<dbReference type="PANTHER" id="PTHR30462">
    <property type="entry name" value="INTERMEMBRANE TRANSPORT PROTEIN PQIB-RELATED"/>
    <property type="match status" value="1"/>
</dbReference>
<keyword evidence="5 7" id="KW-1133">Transmembrane helix</keyword>
<protein>
    <submittedName>
        <fullName evidence="9">Paraquat-inducible protein B</fullName>
    </submittedName>
</protein>
<evidence type="ECO:0000313" key="9">
    <source>
        <dbReference type="EMBL" id="CUB04825.1"/>
    </source>
</evidence>
<dbReference type="InterPro" id="IPR051800">
    <property type="entry name" value="PqiA-PqiB_transport"/>
</dbReference>
<feature type="domain" description="Mce/MlaD" evidence="8">
    <location>
        <begin position="51"/>
        <end position="142"/>
    </location>
</feature>
<dbReference type="EMBL" id="CYHG01000008">
    <property type="protein sequence ID" value="CUB04825.1"/>
    <property type="molecule type" value="Genomic_DNA"/>
</dbReference>
<dbReference type="Proteomes" id="UP000182769">
    <property type="component" value="Unassembled WGS sequence"/>
</dbReference>
<evidence type="ECO:0000256" key="2">
    <source>
        <dbReference type="ARBA" id="ARBA00022475"/>
    </source>
</evidence>
<feature type="transmembrane region" description="Helical" evidence="7">
    <location>
        <begin position="28"/>
        <end position="44"/>
    </location>
</feature>